<keyword evidence="3 7" id="KW-0812">Transmembrane</keyword>
<gene>
    <name evidence="8" type="ORF">TWF718_011187</name>
</gene>
<evidence type="ECO:0000256" key="2">
    <source>
        <dbReference type="ARBA" id="ARBA00022448"/>
    </source>
</evidence>
<protein>
    <submittedName>
        <fullName evidence="8">Uncharacterized protein</fullName>
    </submittedName>
</protein>
<evidence type="ECO:0000256" key="7">
    <source>
        <dbReference type="SAM" id="Phobius"/>
    </source>
</evidence>
<dbReference type="PANTHER" id="PTHR33281">
    <property type="entry name" value="UPF0187 PROTEIN YNEE"/>
    <property type="match status" value="1"/>
</dbReference>
<dbReference type="GO" id="GO:0005254">
    <property type="term" value="F:chloride channel activity"/>
    <property type="evidence" value="ECO:0007669"/>
    <property type="project" value="InterPro"/>
</dbReference>
<keyword evidence="5" id="KW-0406">Ion transport</keyword>
<feature type="transmembrane region" description="Helical" evidence="7">
    <location>
        <begin position="76"/>
        <end position="97"/>
    </location>
</feature>
<organism evidence="8 9">
    <name type="scientific">Orbilia javanica</name>
    <dbReference type="NCBI Taxonomy" id="47235"/>
    <lineage>
        <taxon>Eukaryota</taxon>
        <taxon>Fungi</taxon>
        <taxon>Dikarya</taxon>
        <taxon>Ascomycota</taxon>
        <taxon>Pezizomycotina</taxon>
        <taxon>Orbiliomycetes</taxon>
        <taxon>Orbiliales</taxon>
        <taxon>Orbiliaceae</taxon>
        <taxon>Orbilia</taxon>
    </lineage>
</organism>
<comment type="subcellular location">
    <subcellularLocation>
        <location evidence="1">Membrane</location>
        <topology evidence="1">Multi-pass membrane protein</topology>
    </subcellularLocation>
</comment>
<dbReference type="AlphaFoldDB" id="A0AAN8RCM7"/>
<keyword evidence="6 7" id="KW-0472">Membrane</keyword>
<evidence type="ECO:0000313" key="8">
    <source>
        <dbReference type="EMBL" id="KAK6333373.1"/>
    </source>
</evidence>
<evidence type="ECO:0000256" key="4">
    <source>
        <dbReference type="ARBA" id="ARBA00022989"/>
    </source>
</evidence>
<dbReference type="InterPro" id="IPR044669">
    <property type="entry name" value="YneE/VCCN1/2-like"/>
</dbReference>
<evidence type="ECO:0000256" key="6">
    <source>
        <dbReference type="ARBA" id="ARBA00023136"/>
    </source>
</evidence>
<proteinExistence type="predicted"/>
<reference evidence="8 9" key="1">
    <citation type="submission" date="2019-10" db="EMBL/GenBank/DDBJ databases">
        <authorList>
            <person name="Palmer J.M."/>
        </authorList>
    </citation>
    <scope>NUCLEOTIDE SEQUENCE [LARGE SCALE GENOMIC DNA]</scope>
    <source>
        <strain evidence="8 9">TWF718</strain>
    </source>
</reference>
<evidence type="ECO:0000256" key="3">
    <source>
        <dbReference type="ARBA" id="ARBA00022692"/>
    </source>
</evidence>
<feature type="transmembrane region" description="Helical" evidence="7">
    <location>
        <begin position="103"/>
        <end position="125"/>
    </location>
</feature>
<accession>A0AAN8RCM7</accession>
<keyword evidence="2" id="KW-0813">Transport</keyword>
<evidence type="ECO:0000256" key="1">
    <source>
        <dbReference type="ARBA" id="ARBA00004141"/>
    </source>
</evidence>
<comment type="caution">
    <text evidence="8">The sequence shown here is derived from an EMBL/GenBank/DDBJ whole genome shotgun (WGS) entry which is preliminary data.</text>
</comment>
<sequence length="364" mass="41759">MTFAPSSQLFSSSKSFDSSGFDYFSSNYFFTLHGNRTSVFICIMPAHRAESFPWYHSSRQKPRRWPLALRFIKGSVHANIIAPIVFYTLFTTLVVFVDQHLNINLGVPSTVTPSLSIVVGLLLVFRNSSSYERFWGGRQDVGHIVSNVRNLSRYFMLCGPNESDEDRQDTEKVVKTLIAMLFAMRSSLREDWGIPDKEEEPEYTDLLPRGMQGHENWGVALPLELAFFVEKYIRKGHKRGNFQAPQASMLTSQLNAIIDGYGHMETIMLTPIPVCYQIHMKQVLSLYCLFLPFSIVDDWNWVAVPMVALIAFTLYGIEGIGQEIENPFGLDRNDIKMDNIVRDTRQEITTLLECWKQGKEEHFL</sequence>
<dbReference type="GO" id="GO:0016020">
    <property type="term" value="C:membrane"/>
    <property type="evidence" value="ECO:0007669"/>
    <property type="project" value="UniProtKB-SubCell"/>
</dbReference>
<name>A0AAN8RCM7_9PEZI</name>
<keyword evidence="4 7" id="KW-1133">Transmembrane helix</keyword>
<keyword evidence="9" id="KW-1185">Reference proteome</keyword>
<dbReference type="EMBL" id="JAVHNR010000009">
    <property type="protein sequence ID" value="KAK6333373.1"/>
    <property type="molecule type" value="Genomic_DNA"/>
</dbReference>
<evidence type="ECO:0000256" key="5">
    <source>
        <dbReference type="ARBA" id="ARBA00023065"/>
    </source>
</evidence>
<evidence type="ECO:0000313" key="9">
    <source>
        <dbReference type="Proteomes" id="UP001313282"/>
    </source>
</evidence>
<dbReference type="Pfam" id="PF25539">
    <property type="entry name" value="Bestrophin_2"/>
    <property type="match status" value="1"/>
</dbReference>
<dbReference type="Proteomes" id="UP001313282">
    <property type="component" value="Unassembled WGS sequence"/>
</dbReference>
<dbReference type="PANTHER" id="PTHR33281:SF16">
    <property type="match status" value="1"/>
</dbReference>